<organism evidence="4">
    <name type="scientific">Nocardia globerula</name>
    <dbReference type="NCBI Taxonomy" id="1818"/>
    <lineage>
        <taxon>Bacteria</taxon>
        <taxon>Bacillati</taxon>
        <taxon>Actinomycetota</taxon>
        <taxon>Actinomycetes</taxon>
        <taxon>Mycobacteriales</taxon>
        <taxon>Nocardiaceae</taxon>
        <taxon>Nocardia</taxon>
    </lineage>
</organism>
<keyword evidence="1" id="KW-0560">Oxidoreductase</keyword>
<dbReference type="AlphaFoldDB" id="A0A652YUV4"/>
<dbReference type="PANTHER" id="PTHR43189:SF1">
    <property type="entry name" value="ZINC-TYPE ALCOHOL DEHYDROGENASE-LIKE PROTEIN C1198.01"/>
    <property type="match status" value="1"/>
</dbReference>
<dbReference type="EMBL" id="VNIQ01000002">
    <property type="protein sequence ID" value="TYQ06889.1"/>
    <property type="molecule type" value="Genomic_DNA"/>
</dbReference>
<evidence type="ECO:0000256" key="1">
    <source>
        <dbReference type="ARBA" id="ARBA00023002"/>
    </source>
</evidence>
<dbReference type="Pfam" id="PF08240">
    <property type="entry name" value="ADH_N"/>
    <property type="match status" value="1"/>
</dbReference>
<feature type="domain" description="Alcohol dehydrogenase-like N-terminal" evidence="3">
    <location>
        <begin position="22"/>
        <end position="126"/>
    </location>
</feature>
<dbReference type="InterPro" id="IPR011032">
    <property type="entry name" value="GroES-like_sf"/>
</dbReference>
<dbReference type="SUPFAM" id="SSF50129">
    <property type="entry name" value="GroES-like"/>
    <property type="match status" value="1"/>
</dbReference>
<dbReference type="InterPro" id="IPR013149">
    <property type="entry name" value="ADH-like_C"/>
</dbReference>
<proteinExistence type="predicted"/>
<dbReference type="InterPro" id="IPR036291">
    <property type="entry name" value="NAD(P)-bd_dom_sf"/>
</dbReference>
<dbReference type="SUPFAM" id="SSF51735">
    <property type="entry name" value="NAD(P)-binding Rossmann-fold domains"/>
    <property type="match status" value="1"/>
</dbReference>
<evidence type="ECO:0000259" key="3">
    <source>
        <dbReference type="Pfam" id="PF08240"/>
    </source>
</evidence>
<dbReference type="Pfam" id="PF00107">
    <property type="entry name" value="ADH_zinc_N"/>
    <property type="match status" value="1"/>
</dbReference>
<reference evidence="4" key="1">
    <citation type="submission" date="2019-07" db="EMBL/GenBank/DDBJ databases">
        <title>Genomic Encyclopedia of Type Strains, Phase IV (KMG-IV): sequencing the most valuable type-strain genomes for metagenomic binning, comparative biology and taxonomic classification.</title>
        <authorList>
            <person name="Goeker M."/>
        </authorList>
    </citation>
    <scope>NUCLEOTIDE SEQUENCE</scope>
    <source>
        <strain evidence="4">DSM 44596</strain>
    </source>
</reference>
<dbReference type="InterPro" id="IPR013154">
    <property type="entry name" value="ADH-like_N"/>
</dbReference>
<gene>
    <name evidence="4" type="ORF">FNL38_1021033</name>
</gene>
<evidence type="ECO:0000313" key="4">
    <source>
        <dbReference type="EMBL" id="TYQ06889.1"/>
    </source>
</evidence>
<dbReference type="Gene3D" id="3.90.180.10">
    <property type="entry name" value="Medium-chain alcohol dehydrogenases, catalytic domain"/>
    <property type="match status" value="1"/>
</dbReference>
<accession>A0A652YUV4</accession>
<dbReference type="CDD" id="cd08262">
    <property type="entry name" value="Zn_ADH8"/>
    <property type="match status" value="1"/>
</dbReference>
<dbReference type="PANTHER" id="PTHR43189">
    <property type="entry name" value="ZINC-TYPE ALCOHOL DEHYDROGENASE-LIKE PROTEIN C1198.01-RELATED"/>
    <property type="match status" value="1"/>
</dbReference>
<protein>
    <submittedName>
        <fullName evidence="4">Threonine dehydrogenase-like Zn-dependent dehydrogenase</fullName>
    </submittedName>
</protein>
<dbReference type="Gene3D" id="3.40.50.720">
    <property type="entry name" value="NAD(P)-binding Rossmann-like Domain"/>
    <property type="match status" value="1"/>
</dbReference>
<feature type="domain" description="Alcohol dehydrogenase-like C-terminal" evidence="2">
    <location>
        <begin position="171"/>
        <end position="293"/>
    </location>
</feature>
<sequence>MRAAVLREGTVEARFVDDPVPGPGQLLVRSLACGICASDLHFMDNPDAGIDDDSGMSTYDQNVDIVMGHEYCAEVVDYGPGTDRRIPVGTRVSSLPVLATPGGRKIIGQNPESPGGFGEFLLLDESITRVVRSDLPSEVICVADALSVGWSAAARAQMGTREVPLVIGCGAIGLSTIANLKRLGIGPIIAVDFIASRRETAMAMGADAVIDPAEISPYQAWRDVAHGSPDTTKDMMAIAALPGCVIFECVGIPGVLDSIVKGCERGTRIFSSGGPPEGDHLHTLTAKRKGLNIQFGGGPLPAHWDEAFHAVCSGEVDISPMLGRTVGLHEVAEALDASRDANGPARIVVVPGKV</sequence>
<comment type="caution">
    <text evidence="4">The sequence shown here is derived from an EMBL/GenBank/DDBJ whole genome shotgun (WGS) entry which is preliminary data.</text>
</comment>
<evidence type="ECO:0000259" key="2">
    <source>
        <dbReference type="Pfam" id="PF00107"/>
    </source>
</evidence>
<dbReference type="GO" id="GO:0016491">
    <property type="term" value="F:oxidoreductase activity"/>
    <property type="evidence" value="ECO:0007669"/>
    <property type="project" value="UniProtKB-KW"/>
</dbReference>
<name>A0A652YUV4_NOCGL</name>